<protein>
    <submittedName>
        <fullName evidence="2">Uncharacterized protein</fullName>
    </submittedName>
</protein>
<accession>A0A3S4JHZ8</accession>
<dbReference type="EMBL" id="LR134190">
    <property type="protein sequence ID" value="VEB62408.1"/>
    <property type="molecule type" value="Genomic_DNA"/>
</dbReference>
<evidence type="ECO:0000313" key="3">
    <source>
        <dbReference type="Proteomes" id="UP000269208"/>
    </source>
</evidence>
<organism evidence="2 3">
    <name type="scientific">Salmonella enterica I</name>
    <dbReference type="NCBI Taxonomy" id="59201"/>
    <lineage>
        <taxon>Bacteria</taxon>
        <taxon>Pseudomonadati</taxon>
        <taxon>Pseudomonadota</taxon>
        <taxon>Gammaproteobacteria</taxon>
        <taxon>Enterobacterales</taxon>
        <taxon>Enterobacteriaceae</taxon>
        <taxon>Salmonella</taxon>
    </lineage>
</organism>
<gene>
    <name evidence="2" type="ORF">NCTC6754_07803</name>
</gene>
<reference evidence="2 3" key="1">
    <citation type="submission" date="2018-12" db="EMBL/GenBank/DDBJ databases">
        <authorList>
            <consortium name="Pathogen Informatics"/>
        </authorList>
    </citation>
    <scope>NUCLEOTIDE SEQUENCE [LARGE SCALE GENOMIC DNA]</scope>
    <source>
        <strain evidence="2 3">NCTC6754</strain>
    </source>
</reference>
<dbReference type="AlphaFoldDB" id="A0A3S4JHZ8"/>
<name>A0A3S4JHZ8_SALET</name>
<feature type="compositionally biased region" description="Polar residues" evidence="1">
    <location>
        <begin position="1"/>
        <end position="12"/>
    </location>
</feature>
<proteinExistence type="predicted"/>
<evidence type="ECO:0000256" key="1">
    <source>
        <dbReference type="SAM" id="MobiDB-lite"/>
    </source>
</evidence>
<feature type="region of interest" description="Disordered" evidence="1">
    <location>
        <begin position="1"/>
        <end position="25"/>
    </location>
</feature>
<evidence type="ECO:0000313" key="2">
    <source>
        <dbReference type="EMBL" id="VEB62408.1"/>
    </source>
</evidence>
<sequence>MNEHNITNTSLALSDAAGGGPRCSSVTRKSWRWKKIFYGAYAGR</sequence>
<dbReference type="Proteomes" id="UP000269208">
    <property type="component" value="Chromosome"/>
</dbReference>